<gene>
    <name evidence="1" type="ORF">GGQ80_003062</name>
</gene>
<reference evidence="1 2" key="1">
    <citation type="submission" date="2020-08" db="EMBL/GenBank/DDBJ databases">
        <title>Genomic Encyclopedia of Type Strains, Phase IV (KMG-IV): sequencing the most valuable type-strain genomes for metagenomic binning, comparative biology and taxonomic classification.</title>
        <authorList>
            <person name="Goeker M."/>
        </authorList>
    </citation>
    <scope>NUCLEOTIDE SEQUENCE [LARGE SCALE GENOMIC DNA]</scope>
    <source>
        <strain evidence="1 2">YC6723</strain>
    </source>
</reference>
<sequence>MTATDPHSRAIADFDRNWTYRPSPFDAQLAGSRLLRRMLLRGRAPRAQTIVAADAAARWTCYFAYLPDGVAAPLHLYTLDRLAAEPGRLLVVCATDSPDAIPAAIRERADALIWKSLGGFDFSGYRLMLRHLAERSPGADVFVMNDSVFGPFASPAAVLADRAWDLTAFTASTRIENHIQSYAFQLRALTPERFAALASVFGPTFNRYTDVVLCQETRFARVAAKTMSVGACWFADSARVFNPTLDRGVALAHAGLPFVKRSLLGRHGHREDSEAVRALLEDAGHPIEVQPA</sequence>
<organism evidence="1 2">
    <name type="scientific">Sphingomonas jinjuensis</name>
    <dbReference type="NCBI Taxonomy" id="535907"/>
    <lineage>
        <taxon>Bacteria</taxon>
        <taxon>Pseudomonadati</taxon>
        <taxon>Pseudomonadota</taxon>
        <taxon>Alphaproteobacteria</taxon>
        <taxon>Sphingomonadales</taxon>
        <taxon>Sphingomonadaceae</taxon>
        <taxon>Sphingomonas</taxon>
    </lineage>
</organism>
<dbReference type="AlphaFoldDB" id="A0A840FPD9"/>
<evidence type="ECO:0000313" key="2">
    <source>
        <dbReference type="Proteomes" id="UP000529795"/>
    </source>
</evidence>
<comment type="caution">
    <text evidence="1">The sequence shown here is derived from an EMBL/GenBank/DDBJ whole genome shotgun (WGS) entry which is preliminary data.</text>
</comment>
<protein>
    <submittedName>
        <fullName evidence="1">Lipopolysaccharide biosynthesis protein</fullName>
    </submittedName>
</protein>
<evidence type="ECO:0000313" key="1">
    <source>
        <dbReference type="EMBL" id="MBB4155145.1"/>
    </source>
</evidence>
<keyword evidence="2" id="KW-1185">Reference proteome</keyword>
<name>A0A840FPD9_9SPHN</name>
<accession>A0A840FPD9</accession>
<dbReference type="Proteomes" id="UP000529795">
    <property type="component" value="Unassembled WGS sequence"/>
</dbReference>
<proteinExistence type="predicted"/>
<dbReference type="EMBL" id="JACIEV010000009">
    <property type="protein sequence ID" value="MBB4155145.1"/>
    <property type="molecule type" value="Genomic_DNA"/>
</dbReference>
<dbReference type="Pfam" id="PF05045">
    <property type="entry name" value="RgpF"/>
    <property type="match status" value="1"/>
</dbReference>
<dbReference type="InterPro" id="IPR007739">
    <property type="entry name" value="RgpF"/>
</dbReference>
<dbReference type="RefSeq" id="WP_183986343.1">
    <property type="nucleotide sequence ID" value="NZ_JACIEV010000009.1"/>
</dbReference>